<reference evidence="2" key="1">
    <citation type="submission" date="2020-05" db="EMBL/GenBank/DDBJ databases">
        <title>Chitinophaga laudate sp. nov., isolated from a tropical peat swamp.</title>
        <authorList>
            <person name="Goh C.B.S."/>
            <person name="Lee M.S."/>
            <person name="Parimannan S."/>
            <person name="Pasbakhsh P."/>
            <person name="Yule C.M."/>
            <person name="Rajandas H."/>
            <person name="Loke S."/>
            <person name="Croft L."/>
            <person name="Tan J.B.L."/>
        </authorList>
    </citation>
    <scope>NUCLEOTIDE SEQUENCE</scope>
    <source>
        <strain evidence="2">Mgbs1</strain>
    </source>
</reference>
<protein>
    <submittedName>
        <fullName evidence="2">GDSL family lipase</fullName>
    </submittedName>
</protein>
<proteinExistence type="predicted"/>
<evidence type="ECO:0000259" key="1">
    <source>
        <dbReference type="Pfam" id="PF13472"/>
    </source>
</evidence>
<dbReference type="GO" id="GO:0004622">
    <property type="term" value="F:phosphatidylcholine lysophospholipase activity"/>
    <property type="evidence" value="ECO:0007669"/>
    <property type="project" value="TreeGrafter"/>
</dbReference>
<dbReference type="PANTHER" id="PTHR30383:SF5">
    <property type="entry name" value="SGNH HYDROLASE-TYPE ESTERASE DOMAIN-CONTAINING PROTEIN"/>
    <property type="match status" value="1"/>
</dbReference>
<sequence>MIRILFIFLAFTNVLCAQGRRYEEDVQTIKKYDEMYAPAAHPVLFTGSSSIRKWDDLERTFGAYNAMNRGIGGAIVNDISNFTEELIFSYHPRQVIIYVGENDLPLEGTTADSVLQRVKRLYTAIRSRLPQTPIAYISIKPSPSRVQYIETAAKANDLIREFLSKEANARFINIYPLMLDSTGKPRQELFVSDMLHMNAKGYAIWRKAILPYLVKP</sequence>
<dbReference type="InterPro" id="IPR051532">
    <property type="entry name" value="Ester_Hydrolysis_Enzymes"/>
</dbReference>
<dbReference type="AlphaFoldDB" id="A0A433WBE8"/>
<keyword evidence="3" id="KW-1185">Reference proteome</keyword>
<dbReference type="Proteomes" id="UP000281028">
    <property type="component" value="Unassembled WGS sequence"/>
</dbReference>
<feature type="domain" description="SGNH hydrolase-type esterase" evidence="1">
    <location>
        <begin position="53"/>
        <end position="204"/>
    </location>
</feature>
<dbReference type="SUPFAM" id="SSF52266">
    <property type="entry name" value="SGNH hydrolase"/>
    <property type="match status" value="1"/>
</dbReference>
<organism evidence="2 3">
    <name type="scientific">Chitinophaga solisilvae</name>
    <dbReference type="NCBI Taxonomy" id="1233460"/>
    <lineage>
        <taxon>Bacteria</taxon>
        <taxon>Pseudomonadati</taxon>
        <taxon>Bacteroidota</taxon>
        <taxon>Chitinophagia</taxon>
        <taxon>Chitinophagales</taxon>
        <taxon>Chitinophagaceae</taxon>
        <taxon>Chitinophaga</taxon>
    </lineage>
</organism>
<dbReference type="EMBL" id="RIAR02000001">
    <property type="protein sequence ID" value="NSL86147.1"/>
    <property type="molecule type" value="Genomic_DNA"/>
</dbReference>
<comment type="caution">
    <text evidence="2">The sequence shown here is derived from an EMBL/GenBank/DDBJ whole genome shotgun (WGS) entry which is preliminary data.</text>
</comment>
<dbReference type="InterPro" id="IPR013830">
    <property type="entry name" value="SGNH_hydro"/>
</dbReference>
<evidence type="ECO:0000313" key="2">
    <source>
        <dbReference type="EMBL" id="NSL86147.1"/>
    </source>
</evidence>
<name>A0A433WBE8_9BACT</name>
<accession>A0A433WBE8</accession>
<dbReference type="InterPro" id="IPR036514">
    <property type="entry name" value="SGNH_hydro_sf"/>
</dbReference>
<dbReference type="OrthoDB" id="9790057at2"/>
<dbReference type="PANTHER" id="PTHR30383">
    <property type="entry name" value="THIOESTERASE 1/PROTEASE 1/LYSOPHOSPHOLIPASE L1"/>
    <property type="match status" value="1"/>
</dbReference>
<evidence type="ECO:0000313" key="3">
    <source>
        <dbReference type="Proteomes" id="UP000281028"/>
    </source>
</evidence>
<dbReference type="Pfam" id="PF13472">
    <property type="entry name" value="Lipase_GDSL_2"/>
    <property type="match status" value="1"/>
</dbReference>
<dbReference type="Gene3D" id="3.40.50.1110">
    <property type="entry name" value="SGNH hydrolase"/>
    <property type="match status" value="1"/>
</dbReference>
<gene>
    <name evidence="2" type="ORF">ECE50_004845</name>
</gene>